<organism evidence="8 9">
    <name type="scientific">Chondromyces apiculatus DSM 436</name>
    <dbReference type="NCBI Taxonomy" id="1192034"/>
    <lineage>
        <taxon>Bacteria</taxon>
        <taxon>Pseudomonadati</taxon>
        <taxon>Myxococcota</taxon>
        <taxon>Polyangia</taxon>
        <taxon>Polyangiales</taxon>
        <taxon>Polyangiaceae</taxon>
        <taxon>Chondromyces</taxon>
    </lineage>
</organism>
<evidence type="ECO:0000256" key="3">
    <source>
        <dbReference type="ARBA" id="ARBA00022801"/>
    </source>
</evidence>
<dbReference type="InterPro" id="IPR036157">
    <property type="entry name" value="dUTPase-like_sf"/>
</dbReference>
<evidence type="ECO:0000256" key="5">
    <source>
        <dbReference type="ARBA" id="ARBA00047686"/>
    </source>
</evidence>
<proteinExistence type="inferred from homology"/>
<dbReference type="Gene3D" id="2.70.40.10">
    <property type="match status" value="1"/>
</dbReference>
<evidence type="ECO:0000256" key="4">
    <source>
        <dbReference type="ARBA" id="ARBA00023080"/>
    </source>
</evidence>
<dbReference type="InterPro" id="IPR008181">
    <property type="entry name" value="dUTPase"/>
</dbReference>
<comment type="caution">
    <text evidence="8">The sequence shown here is derived from an EMBL/GenBank/DDBJ whole genome shotgun (WGS) entry which is preliminary data.</text>
</comment>
<dbReference type="Pfam" id="PF00692">
    <property type="entry name" value="dUTPase"/>
    <property type="match status" value="1"/>
</dbReference>
<dbReference type="PANTHER" id="PTHR11241:SF0">
    <property type="entry name" value="DEOXYURIDINE 5'-TRIPHOSPHATE NUCLEOTIDOHYDROLASE"/>
    <property type="match status" value="1"/>
</dbReference>
<dbReference type="CDD" id="cd07557">
    <property type="entry name" value="trimeric_dUTPase"/>
    <property type="match status" value="1"/>
</dbReference>
<dbReference type="InterPro" id="IPR033704">
    <property type="entry name" value="dUTPase_trimeric"/>
</dbReference>
<name>A0A017TBT3_9BACT</name>
<dbReference type="EC" id="3.6.1.23" evidence="2"/>
<protein>
    <recommendedName>
        <fullName evidence="2">dUTP diphosphatase</fullName>
        <ecNumber evidence="2">3.6.1.23</ecNumber>
    </recommendedName>
</protein>
<dbReference type="GO" id="GO:0006226">
    <property type="term" value="P:dUMP biosynthetic process"/>
    <property type="evidence" value="ECO:0007669"/>
    <property type="project" value="InterPro"/>
</dbReference>
<dbReference type="SUPFAM" id="SSF51283">
    <property type="entry name" value="dUTPase-like"/>
    <property type="match status" value="1"/>
</dbReference>
<comment type="catalytic activity">
    <reaction evidence="5">
        <text>dUTP + H2O = dUMP + diphosphate + H(+)</text>
        <dbReference type="Rhea" id="RHEA:10248"/>
        <dbReference type="ChEBI" id="CHEBI:15377"/>
        <dbReference type="ChEBI" id="CHEBI:15378"/>
        <dbReference type="ChEBI" id="CHEBI:33019"/>
        <dbReference type="ChEBI" id="CHEBI:61555"/>
        <dbReference type="ChEBI" id="CHEBI:246422"/>
        <dbReference type="EC" id="3.6.1.23"/>
    </reaction>
</comment>
<accession>A0A017TBT3</accession>
<evidence type="ECO:0000256" key="6">
    <source>
        <dbReference type="SAM" id="MobiDB-lite"/>
    </source>
</evidence>
<dbReference type="EMBL" id="ASRX01000018">
    <property type="protein sequence ID" value="EYF06036.1"/>
    <property type="molecule type" value="Genomic_DNA"/>
</dbReference>
<dbReference type="InterPro" id="IPR029054">
    <property type="entry name" value="dUTPase-like"/>
</dbReference>
<dbReference type="PANTHER" id="PTHR11241">
    <property type="entry name" value="DEOXYURIDINE 5'-TRIPHOSPHATE NUCLEOTIDOHYDROLASE"/>
    <property type="match status" value="1"/>
</dbReference>
<sequence>MQHRAAEIFHAKSAAYGCANITEAGEQGVMLRMTDKFARLRHQHIPGEAVDDALLDLMNYAAILLLLRQGNWPGYTRDVDCPDLLHALQVHERLESSLAAPQVEGDVGYDLRAAEDVTLPARLGPPMYVPTGIRIKAPEGLWTRIVGRSSTTMRGVVVAEGVIDNGYTGELFVACFNLSGQQLTIKAGERIAQLIFCPVITPRLAYVEQLPDTGRGSKGFGSTGETAGSSTAHRGNLAS</sequence>
<dbReference type="GO" id="GO:0000287">
    <property type="term" value="F:magnesium ion binding"/>
    <property type="evidence" value="ECO:0007669"/>
    <property type="project" value="InterPro"/>
</dbReference>
<feature type="compositionally biased region" description="Polar residues" evidence="6">
    <location>
        <begin position="223"/>
        <end position="239"/>
    </location>
</feature>
<evidence type="ECO:0000313" key="8">
    <source>
        <dbReference type="EMBL" id="EYF06036.1"/>
    </source>
</evidence>
<evidence type="ECO:0000256" key="2">
    <source>
        <dbReference type="ARBA" id="ARBA00012379"/>
    </source>
</evidence>
<dbReference type="NCBIfam" id="TIGR00576">
    <property type="entry name" value="dut"/>
    <property type="match status" value="1"/>
</dbReference>
<evidence type="ECO:0000313" key="9">
    <source>
        <dbReference type="Proteomes" id="UP000019678"/>
    </source>
</evidence>
<gene>
    <name evidence="8" type="ORF">CAP_2226</name>
</gene>
<keyword evidence="9" id="KW-1185">Reference proteome</keyword>
<reference evidence="8 9" key="1">
    <citation type="submission" date="2013-05" db="EMBL/GenBank/DDBJ databases">
        <title>Genome assembly of Chondromyces apiculatus DSM 436.</title>
        <authorList>
            <person name="Sharma G."/>
            <person name="Khatri I."/>
            <person name="Kaur C."/>
            <person name="Mayilraj S."/>
            <person name="Subramanian S."/>
        </authorList>
    </citation>
    <scope>NUCLEOTIDE SEQUENCE [LARGE SCALE GENOMIC DNA]</scope>
    <source>
        <strain evidence="8 9">DSM 436</strain>
    </source>
</reference>
<dbReference type="Proteomes" id="UP000019678">
    <property type="component" value="Unassembled WGS sequence"/>
</dbReference>
<dbReference type="STRING" id="1192034.CAP_2226"/>
<dbReference type="GO" id="GO:0004170">
    <property type="term" value="F:dUTP diphosphatase activity"/>
    <property type="evidence" value="ECO:0007669"/>
    <property type="project" value="UniProtKB-EC"/>
</dbReference>
<dbReference type="eggNOG" id="COG0756">
    <property type="taxonomic scope" value="Bacteria"/>
</dbReference>
<feature type="region of interest" description="Disordered" evidence="6">
    <location>
        <begin position="215"/>
        <end position="239"/>
    </location>
</feature>
<keyword evidence="3 8" id="KW-0378">Hydrolase</keyword>
<comment type="similarity">
    <text evidence="1">Belongs to the dUTPase family.</text>
</comment>
<dbReference type="GO" id="GO:0046081">
    <property type="term" value="P:dUTP catabolic process"/>
    <property type="evidence" value="ECO:0007669"/>
    <property type="project" value="InterPro"/>
</dbReference>
<feature type="domain" description="dUTPase-like" evidence="7">
    <location>
        <begin position="98"/>
        <end position="224"/>
    </location>
</feature>
<keyword evidence="4" id="KW-0546">Nucleotide metabolism</keyword>
<evidence type="ECO:0000256" key="1">
    <source>
        <dbReference type="ARBA" id="ARBA00006581"/>
    </source>
</evidence>
<evidence type="ECO:0000259" key="7">
    <source>
        <dbReference type="Pfam" id="PF00692"/>
    </source>
</evidence>
<dbReference type="AlphaFoldDB" id="A0A017TBT3"/>